<gene>
    <name evidence="2" type="ORF">L284_13535</name>
</gene>
<dbReference type="InterPro" id="IPR011104">
    <property type="entry name" value="Hpr_kin/Pase_C"/>
</dbReference>
<protein>
    <recommendedName>
        <fullName evidence="1">HPr kinase/phosphorylase C-terminal domain-containing protein</fullName>
    </recommendedName>
</protein>
<dbReference type="Proteomes" id="UP000015527">
    <property type="component" value="Unassembled WGS sequence"/>
</dbReference>
<dbReference type="GO" id="GO:0006109">
    <property type="term" value="P:regulation of carbohydrate metabolic process"/>
    <property type="evidence" value="ECO:0007669"/>
    <property type="project" value="InterPro"/>
</dbReference>
<dbReference type="SUPFAM" id="SSF53795">
    <property type="entry name" value="PEP carboxykinase-like"/>
    <property type="match status" value="1"/>
</dbReference>
<dbReference type="eggNOG" id="COG1493">
    <property type="taxonomic scope" value="Bacteria"/>
</dbReference>
<reference evidence="2 3" key="1">
    <citation type="journal article" date="2013" name="Genome Announc.">
        <title>Genome Sequence of Novosphingobium lindaniclasticum LE124T, Isolated from a Hexachlorocyclohexane Dumpsite.</title>
        <authorList>
            <person name="Saxena A."/>
            <person name="Nayyar N."/>
            <person name="Sangwan N."/>
            <person name="Kumari R."/>
            <person name="Khurana J.P."/>
            <person name="Lal R."/>
        </authorList>
    </citation>
    <scope>NUCLEOTIDE SEQUENCE [LARGE SCALE GENOMIC DNA]</scope>
    <source>
        <strain evidence="2 3">LE124</strain>
    </source>
</reference>
<evidence type="ECO:0000259" key="1">
    <source>
        <dbReference type="Pfam" id="PF07475"/>
    </source>
</evidence>
<organism evidence="2 3">
    <name type="scientific">Novosphingobium lindaniclasticum LE124</name>
    <dbReference type="NCBI Taxonomy" id="1096930"/>
    <lineage>
        <taxon>Bacteria</taxon>
        <taxon>Pseudomonadati</taxon>
        <taxon>Pseudomonadota</taxon>
        <taxon>Alphaproteobacteria</taxon>
        <taxon>Sphingomonadales</taxon>
        <taxon>Sphingomonadaceae</taxon>
        <taxon>Novosphingobium</taxon>
    </lineage>
</organism>
<dbReference type="CDD" id="cd01918">
    <property type="entry name" value="HprK_C"/>
    <property type="match status" value="1"/>
</dbReference>
<proteinExistence type="predicted"/>
<dbReference type="EMBL" id="ATHL01000083">
    <property type="protein sequence ID" value="EQB13960.1"/>
    <property type="molecule type" value="Genomic_DNA"/>
</dbReference>
<sequence>MTMSQPFARQSTCVAIGGRAVLIEGPSGAGKSSLALTLIDRGAELIGDDGVLLRPSAGRLWVRPHPHTRGLMEVRNLGILPFACRDEAPAALLVTLDADAPRFIEAADSLDIAGILLPALRLTSDGGPLALKVELALLHYGLRE</sequence>
<dbReference type="PATRIC" id="fig|1096930.3.peg.2702"/>
<evidence type="ECO:0000313" key="3">
    <source>
        <dbReference type="Proteomes" id="UP000015527"/>
    </source>
</evidence>
<evidence type="ECO:0000313" key="2">
    <source>
        <dbReference type="EMBL" id="EQB13960.1"/>
    </source>
</evidence>
<dbReference type="AlphaFoldDB" id="T0IQ58"/>
<feature type="domain" description="HPr kinase/phosphorylase C-terminal" evidence="1">
    <location>
        <begin position="8"/>
        <end position="80"/>
    </location>
</feature>
<dbReference type="InterPro" id="IPR027417">
    <property type="entry name" value="P-loop_NTPase"/>
</dbReference>
<dbReference type="GO" id="GO:0000155">
    <property type="term" value="F:phosphorelay sensor kinase activity"/>
    <property type="evidence" value="ECO:0007669"/>
    <property type="project" value="InterPro"/>
</dbReference>
<keyword evidence="3" id="KW-1185">Reference proteome</keyword>
<dbReference type="Pfam" id="PF07475">
    <property type="entry name" value="Hpr_kinase_C"/>
    <property type="match status" value="1"/>
</dbReference>
<comment type="caution">
    <text evidence="2">The sequence shown here is derived from an EMBL/GenBank/DDBJ whole genome shotgun (WGS) entry which is preliminary data.</text>
</comment>
<accession>T0IQ58</accession>
<dbReference type="GO" id="GO:0005524">
    <property type="term" value="F:ATP binding"/>
    <property type="evidence" value="ECO:0007669"/>
    <property type="project" value="InterPro"/>
</dbReference>
<dbReference type="Gene3D" id="3.40.50.300">
    <property type="entry name" value="P-loop containing nucleotide triphosphate hydrolases"/>
    <property type="match status" value="1"/>
</dbReference>
<name>T0IQ58_9SPHN</name>